<feature type="binding site" evidence="9">
    <location>
        <position position="171"/>
    </location>
    <ligand>
        <name>1-deoxy-D-xylulose 5-phosphate</name>
        <dbReference type="ChEBI" id="CHEBI:57792"/>
    </ligand>
</feature>
<comment type="cofactor">
    <cofactor evidence="9">
        <name>Mg(2+)</name>
        <dbReference type="ChEBI" id="CHEBI:18420"/>
    </cofactor>
    <cofactor evidence="9">
        <name>Mn(2+)</name>
        <dbReference type="ChEBI" id="CHEBI:29035"/>
    </cofactor>
</comment>
<feature type="binding site" evidence="9">
    <location>
        <position position="145"/>
    </location>
    <ligand>
        <name>Mn(2+)</name>
        <dbReference type="ChEBI" id="CHEBI:29035"/>
    </ligand>
</feature>
<feature type="binding site" evidence="9">
    <location>
        <position position="119"/>
    </location>
    <ligand>
        <name>NADPH</name>
        <dbReference type="ChEBI" id="CHEBI:57783"/>
    </ligand>
</feature>
<dbReference type="GO" id="GO:0070402">
    <property type="term" value="F:NADPH binding"/>
    <property type="evidence" value="ECO:0007669"/>
    <property type="project" value="InterPro"/>
</dbReference>
<feature type="binding site" evidence="9">
    <location>
        <position position="194"/>
    </location>
    <ligand>
        <name>1-deoxy-D-xylulose 5-phosphate</name>
        <dbReference type="ChEBI" id="CHEBI:57792"/>
    </ligand>
</feature>
<evidence type="ECO:0000256" key="9">
    <source>
        <dbReference type="HAMAP-Rule" id="MF_00183"/>
    </source>
</evidence>
<dbReference type="Gene3D" id="1.10.1740.10">
    <property type="match status" value="1"/>
</dbReference>
<comment type="similarity">
    <text evidence="2 9">Belongs to the DXR family.</text>
</comment>
<evidence type="ECO:0000256" key="8">
    <source>
        <dbReference type="ARBA" id="ARBA00048543"/>
    </source>
</evidence>
<dbReference type="InterPro" id="IPR003821">
    <property type="entry name" value="DXP_reductoisomerase"/>
</dbReference>
<comment type="catalytic activity">
    <reaction evidence="8">
        <text>2-C-methyl-D-erythritol 4-phosphate + NADP(+) = 1-deoxy-D-xylulose 5-phosphate + NADPH + H(+)</text>
        <dbReference type="Rhea" id="RHEA:13717"/>
        <dbReference type="ChEBI" id="CHEBI:15378"/>
        <dbReference type="ChEBI" id="CHEBI:57783"/>
        <dbReference type="ChEBI" id="CHEBI:57792"/>
        <dbReference type="ChEBI" id="CHEBI:58262"/>
        <dbReference type="ChEBI" id="CHEBI:58349"/>
        <dbReference type="EC" id="1.1.1.267"/>
    </reaction>
    <physiologicalReaction direction="right-to-left" evidence="8">
        <dbReference type="Rhea" id="RHEA:13719"/>
    </physiologicalReaction>
</comment>
<evidence type="ECO:0000259" key="10">
    <source>
        <dbReference type="Pfam" id="PF02670"/>
    </source>
</evidence>
<dbReference type="InterPro" id="IPR036169">
    <property type="entry name" value="DXPR_C_sf"/>
</dbReference>
<evidence type="ECO:0000313" key="14">
    <source>
        <dbReference type="Proteomes" id="UP000324143"/>
    </source>
</evidence>
<evidence type="ECO:0000256" key="2">
    <source>
        <dbReference type="ARBA" id="ARBA00006825"/>
    </source>
</evidence>
<evidence type="ECO:0000256" key="6">
    <source>
        <dbReference type="ARBA" id="ARBA00023211"/>
    </source>
</evidence>
<accession>A0A5D0MFQ3</accession>
<dbReference type="Pfam" id="PF13288">
    <property type="entry name" value="DXPR_C"/>
    <property type="match status" value="1"/>
</dbReference>
<gene>
    <name evidence="9" type="primary">dxr</name>
    <name evidence="13" type="ORF">FXF47_05255</name>
</gene>
<evidence type="ECO:0000256" key="1">
    <source>
        <dbReference type="ARBA" id="ARBA00005094"/>
    </source>
</evidence>
<feature type="binding site" evidence="9">
    <location>
        <position position="146"/>
    </location>
    <ligand>
        <name>1-deoxy-D-xylulose 5-phosphate</name>
        <dbReference type="ChEBI" id="CHEBI:57792"/>
    </ligand>
</feature>
<dbReference type="SUPFAM" id="SSF55347">
    <property type="entry name" value="Glyceraldehyde-3-phosphate dehydrogenase-like, C-terminal domain"/>
    <property type="match status" value="1"/>
</dbReference>
<feature type="binding site" evidence="9">
    <location>
        <position position="37"/>
    </location>
    <ligand>
        <name>NADPH</name>
        <dbReference type="ChEBI" id="CHEBI:57783"/>
    </ligand>
</feature>
<feature type="binding site" evidence="9">
    <location>
        <position position="120"/>
    </location>
    <ligand>
        <name>1-deoxy-D-xylulose 5-phosphate</name>
        <dbReference type="ChEBI" id="CHEBI:57792"/>
    </ligand>
</feature>
<evidence type="ECO:0000256" key="3">
    <source>
        <dbReference type="ARBA" id="ARBA00022723"/>
    </source>
</evidence>
<feature type="binding site" evidence="9">
    <location>
        <position position="147"/>
    </location>
    <ligand>
        <name>1-deoxy-D-xylulose 5-phosphate</name>
        <dbReference type="ChEBI" id="CHEBI:57792"/>
    </ligand>
</feature>
<feature type="binding site" evidence="9">
    <location>
        <position position="216"/>
    </location>
    <ligand>
        <name>1-deoxy-D-xylulose 5-phosphate</name>
        <dbReference type="ChEBI" id="CHEBI:57792"/>
    </ligand>
</feature>
<dbReference type="UniPathway" id="UPA00056">
    <property type="reaction ID" value="UER00092"/>
</dbReference>
<keyword evidence="6 9" id="KW-0464">Manganese</keyword>
<evidence type="ECO:0000256" key="5">
    <source>
        <dbReference type="ARBA" id="ARBA00023002"/>
    </source>
</evidence>
<dbReference type="AlphaFoldDB" id="A0A5D0MFQ3"/>
<feature type="binding site" evidence="9">
    <location>
        <position position="13"/>
    </location>
    <ligand>
        <name>NADPH</name>
        <dbReference type="ChEBI" id="CHEBI:57783"/>
    </ligand>
</feature>
<feature type="binding site" evidence="9">
    <location>
        <position position="12"/>
    </location>
    <ligand>
        <name>NADPH</name>
        <dbReference type="ChEBI" id="CHEBI:57783"/>
    </ligand>
</feature>
<keyword evidence="14" id="KW-1185">Reference proteome</keyword>
<keyword evidence="7 9" id="KW-0414">Isoprene biosynthesis</keyword>
<dbReference type="GO" id="GO:0051484">
    <property type="term" value="P:isopentenyl diphosphate biosynthetic process, methylerythritol 4-phosphate pathway involved in terpenoid biosynthetic process"/>
    <property type="evidence" value="ECO:0007669"/>
    <property type="project" value="UniProtKB-ARBA"/>
</dbReference>
<dbReference type="InterPro" id="IPR036291">
    <property type="entry name" value="NAD(P)-bd_dom_sf"/>
</dbReference>
<feature type="binding site" evidence="9">
    <location>
        <position position="207"/>
    </location>
    <ligand>
        <name>1-deoxy-D-xylulose 5-phosphate</name>
        <dbReference type="ChEBI" id="CHEBI:57792"/>
    </ligand>
</feature>
<feature type="domain" description="1-deoxy-D-xylulose 5-phosphate reductoisomerase C-terminal" evidence="11">
    <location>
        <begin position="141"/>
        <end position="224"/>
    </location>
</feature>
<reference evidence="13" key="1">
    <citation type="submission" date="2019-08" db="EMBL/GenBank/DDBJ databases">
        <title>Genomic characterization of a novel candidate phylum (ARYD3) from a high temperature, high salinity tertiary oil reservoir in north central Oklahoma, USA.</title>
        <authorList>
            <person name="Youssef N.H."/>
            <person name="Yadav A."/>
            <person name="Elshahed M.S."/>
        </authorList>
    </citation>
    <scope>NUCLEOTIDE SEQUENCE [LARGE SCALE GENOMIC DNA]</scope>
    <source>
        <strain evidence="13">ARYD3</strain>
    </source>
</reference>
<feature type="binding site" evidence="9">
    <location>
        <position position="11"/>
    </location>
    <ligand>
        <name>NADPH</name>
        <dbReference type="ChEBI" id="CHEBI:57783"/>
    </ligand>
</feature>
<evidence type="ECO:0000313" key="13">
    <source>
        <dbReference type="EMBL" id="TYB31242.1"/>
    </source>
</evidence>
<comment type="pathway">
    <text evidence="1 9">Isoprenoid biosynthesis; isopentenyl diphosphate biosynthesis via DXP pathway; isopentenyl diphosphate from 1-deoxy-D-xylulose 5-phosphate: step 1/6.</text>
</comment>
<feature type="binding site" evidence="9">
    <location>
        <position position="216"/>
    </location>
    <ligand>
        <name>Mn(2+)</name>
        <dbReference type="ChEBI" id="CHEBI:29035"/>
    </ligand>
</feature>
<dbReference type="Proteomes" id="UP000324143">
    <property type="component" value="Unassembled WGS sequence"/>
</dbReference>
<proteinExistence type="inferred from homology"/>
<feature type="binding site" evidence="9">
    <location>
        <position position="35"/>
    </location>
    <ligand>
        <name>NADPH</name>
        <dbReference type="ChEBI" id="CHEBI:57783"/>
    </ligand>
</feature>
<dbReference type="PANTHER" id="PTHR30525">
    <property type="entry name" value="1-DEOXY-D-XYLULOSE 5-PHOSPHATE REDUCTOISOMERASE"/>
    <property type="match status" value="1"/>
</dbReference>
<comment type="function">
    <text evidence="9">Catalyzes the NADPH-dependent rearrangement and reduction of 1-deoxy-D-xylulose-5-phosphate (DXP) to 2-C-methyl-D-erythritol 4-phosphate (MEP).</text>
</comment>
<dbReference type="InterPro" id="IPR013512">
    <property type="entry name" value="DXP_reductoisomerase_N"/>
</dbReference>
<feature type="binding site" evidence="9">
    <location>
        <position position="212"/>
    </location>
    <ligand>
        <name>1-deoxy-D-xylulose 5-phosphate</name>
        <dbReference type="ChEBI" id="CHEBI:57792"/>
    </ligand>
</feature>
<dbReference type="PIRSF" id="PIRSF006205">
    <property type="entry name" value="Dxp_reductismrs"/>
    <property type="match status" value="1"/>
</dbReference>
<keyword evidence="5 9" id="KW-0560">Oxidoreductase</keyword>
<dbReference type="InterPro" id="IPR026877">
    <property type="entry name" value="DXPR_C"/>
</dbReference>
<keyword evidence="3 9" id="KW-0479">Metal-binding</keyword>
<keyword evidence="4 9" id="KW-0521">NADP</keyword>
<feature type="binding site" evidence="9">
    <location>
        <position position="213"/>
    </location>
    <ligand>
        <name>1-deoxy-D-xylulose 5-phosphate</name>
        <dbReference type="ChEBI" id="CHEBI:57792"/>
    </ligand>
</feature>
<keyword evidence="9" id="KW-0460">Magnesium</keyword>
<dbReference type="HAMAP" id="MF_00183">
    <property type="entry name" value="DXP_reductoisom"/>
    <property type="match status" value="1"/>
</dbReference>
<feature type="binding site" evidence="9">
    <location>
        <position position="36"/>
    </location>
    <ligand>
        <name>NADPH</name>
        <dbReference type="ChEBI" id="CHEBI:57783"/>
    </ligand>
</feature>
<dbReference type="NCBIfam" id="TIGR00243">
    <property type="entry name" value="Dxr"/>
    <property type="match status" value="1"/>
</dbReference>
<evidence type="ECO:0000256" key="7">
    <source>
        <dbReference type="ARBA" id="ARBA00023229"/>
    </source>
</evidence>
<dbReference type="GO" id="GO:0030604">
    <property type="term" value="F:1-deoxy-D-xylulose-5-phosphate reductoisomerase activity"/>
    <property type="evidence" value="ECO:0007669"/>
    <property type="project" value="UniProtKB-UniRule"/>
</dbReference>
<dbReference type="GO" id="GO:0016853">
    <property type="term" value="F:isomerase activity"/>
    <property type="evidence" value="ECO:0007669"/>
    <property type="project" value="UniProtKB-KW"/>
</dbReference>
<feature type="binding site" evidence="9">
    <location>
        <position position="200"/>
    </location>
    <ligand>
        <name>NADPH</name>
        <dbReference type="ChEBI" id="CHEBI:57783"/>
    </ligand>
</feature>
<dbReference type="EC" id="1.1.1.267" evidence="9"/>
<evidence type="ECO:0000256" key="4">
    <source>
        <dbReference type="ARBA" id="ARBA00022857"/>
    </source>
</evidence>
<evidence type="ECO:0000259" key="12">
    <source>
        <dbReference type="Pfam" id="PF13288"/>
    </source>
</evidence>
<evidence type="ECO:0000259" key="11">
    <source>
        <dbReference type="Pfam" id="PF08436"/>
    </source>
</evidence>
<dbReference type="GO" id="GO:0030145">
    <property type="term" value="F:manganese ion binding"/>
    <property type="evidence" value="ECO:0007669"/>
    <property type="project" value="TreeGrafter"/>
</dbReference>
<dbReference type="InterPro" id="IPR013644">
    <property type="entry name" value="DXP_reductoisomerase_C"/>
</dbReference>
<feature type="domain" description="1-deoxy-D-xylulose 5-phosphate reductoisomerase N-terminal" evidence="10">
    <location>
        <begin position="4"/>
        <end position="127"/>
    </location>
</feature>
<dbReference type="SUPFAM" id="SSF51735">
    <property type="entry name" value="NAD(P)-binding Rossmann-fold domains"/>
    <property type="match status" value="1"/>
</dbReference>
<comment type="caution">
    <text evidence="13">The sequence shown here is derived from an EMBL/GenBank/DDBJ whole genome shotgun (WGS) entry which is preliminary data.</text>
</comment>
<sequence length="386" mass="43854">MKEIAVFGSTGSIGTSTLDVIEKTSEINLKSLVFGRNVNLAEEQIKKFKPTYIGSIKKNDSKYLYKKYDFIKNYFYGTGIKDLAKGVYHDIFLSAISGSDGLASSINALSNTRRIALANKETMVMAGKQFNKIAEKNEVEILPVDSEHSAIFQCLIGEDKSSLKEIILTASGGPFRETEISKFKSITPEEALDHPNWDMGKKITIDSATMANKGLELIEASYLFKVPENNIKVIIHPQSIIHSMVKFKDNSIKAQLSKPDMKLAIQYALNFPERETAVINDMEFDLDLSLTFQEVSYKRFPTMKMARYSLKKGGVLPLVFNRANEESVYAFLEKRIKFVDIFEIIEKFLKKYENKNIKETLTVDEILSFDEKLKKDIQEGIDKRCY</sequence>
<organism evidence="13 14">
    <name type="scientific">Candidatus Mcinerneyibacterium aminivorans</name>
    <dbReference type="NCBI Taxonomy" id="2703815"/>
    <lineage>
        <taxon>Bacteria</taxon>
        <taxon>Candidatus Macinerneyibacteriota</taxon>
        <taxon>Candidatus Mcinerneyibacteria</taxon>
        <taxon>Candidatus Mcinerneyibacteriales</taxon>
        <taxon>Candidatus Mcinerneyibacteriaceae</taxon>
        <taxon>Candidatus Mcinerneyibacterium</taxon>
    </lineage>
</organism>
<dbReference type="PANTHER" id="PTHR30525:SF0">
    <property type="entry name" value="1-DEOXY-D-XYLULOSE 5-PHOSPHATE REDUCTOISOMERASE, CHLOROPLASTIC"/>
    <property type="match status" value="1"/>
</dbReference>
<feature type="binding site" evidence="9">
    <location>
        <position position="147"/>
    </location>
    <ligand>
        <name>Mn(2+)</name>
        <dbReference type="ChEBI" id="CHEBI:29035"/>
    </ligand>
</feature>
<protein>
    <recommendedName>
        <fullName evidence="9">1-deoxy-D-xylulose 5-phosphate reductoisomerase</fullName>
        <shortName evidence="9">DXP reductoisomerase</shortName>
        <ecNumber evidence="9">1.1.1.267</ecNumber>
    </recommendedName>
    <alternativeName>
        <fullName evidence="9">1-deoxyxylulose-5-phosphate reductoisomerase</fullName>
    </alternativeName>
    <alternativeName>
        <fullName evidence="9">2-C-methyl-D-erythritol 4-phosphate synthase</fullName>
    </alternativeName>
</protein>
<dbReference type="EMBL" id="VSIX01000045">
    <property type="protein sequence ID" value="TYB31242.1"/>
    <property type="molecule type" value="Genomic_DNA"/>
</dbReference>
<dbReference type="FunFam" id="3.40.50.720:FF:000045">
    <property type="entry name" value="1-deoxy-D-xylulose 5-phosphate reductoisomerase"/>
    <property type="match status" value="1"/>
</dbReference>
<feature type="binding site" evidence="9">
    <location>
        <position position="10"/>
    </location>
    <ligand>
        <name>NADPH</name>
        <dbReference type="ChEBI" id="CHEBI:57783"/>
    </ligand>
</feature>
<dbReference type="SUPFAM" id="SSF69055">
    <property type="entry name" value="1-deoxy-D-xylulose-5-phosphate reductoisomerase, C-terminal domain"/>
    <property type="match status" value="1"/>
</dbReference>
<feature type="binding site" evidence="9">
    <location>
        <position position="121"/>
    </location>
    <ligand>
        <name>NADPH</name>
        <dbReference type="ChEBI" id="CHEBI:57783"/>
    </ligand>
</feature>
<dbReference type="Pfam" id="PF02670">
    <property type="entry name" value="DXP_reductoisom"/>
    <property type="match status" value="1"/>
</dbReference>
<dbReference type="Pfam" id="PF08436">
    <property type="entry name" value="DXP_redisom_C"/>
    <property type="match status" value="1"/>
</dbReference>
<dbReference type="Gene3D" id="3.40.50.720">
    <property type="entry name" value="NAD(P)-binding Rossmann-like Domain"/>
    <property type="match status" value="1"/>
</dbReference>
<name>A0A5D0MFQ3_9BACT</name>
<feature type="domain" description="DXP reductoisomerase C-terminal" evidence="12">
    <location>
        <begin position="256"/>
        <end position="374"/>
    </location>
</feature>